<reference evidence="2" key="1">
    <citation type="submission" date="2018-12" db="EMBL/GenBank/DDBJ databases">
        <title>Tengunoibacter tsumagoiensis gen. nov., sp. nov., Dictyobacter kobayashii sp. nov., D. alpinus sp. nov., and D. joshuensis sp. nov. and description of Dictyobacteraceae fam. nov. within the order Ktedonobacterales isolated from Tengu-no-mugimeshi.</title>
        <authorList>
            <person name="Wang C.M."/>
            <person name="Zheng Y."/>
            <person name="Sakai Y."/>
            <person name="Toyoda A."/>
            <person name="Minakuchi Y."/>
            <person name="Abe K."/>
            <person name="Yokota A."/>
            <person name="Yabe S."/>
        </authorList>
    </citation>
    <scope>NUCLEOTIDE SEQUENCE [LARGE SCALE GENOMIC DNA]</scope>
    <source>
        <strain evidence="2">S-27</strain>
    </source>
</reference>
<dbReference type="AlphaFoldDB" id="A0A401ZAR9"/>
<proteinExistence type="predicted"/>
<dbReference type="EMBL" id="BIFQ01000001">
    <property type="protein sequence ID" value="GCE03967.1"/>
    <property type="molecule type" value="Genomic_DNA"/>
</dbReference>
<accession>A0A401ZAR9</accession>
<organism evidence="1 2">
    <name type="scientific">Dictyobacter aurantiacus</name>
    <dbReference type="NCBI Taxonomy" id="1936993"/>
    <lineage>
        <taxon>Bacteria</taxon>
        <taxon>Bacillati</taxon>
        <taxon>Chloroflexota</taxon>
        <taxon>Ktedonobacteria</taxon>
        <taxon>Ktedonobacterales</taxon>
        <taxon>Dictyobacteraceae</taxon>
        <taxon>Dictyobacter</taxon>
    </lineage>
</organism>
<name>A0A401ZAR9_9CHLR</name>
<dbReference type="Proteomes" id="UP000287224">
    <property type="component" value="Unassembled WGS sequence"/>
</dbReference>
<evidence type="ECO:0000313" key="1">
    <source>
        <dbReference type="EMBL" id="GCE03967.1"/>
    </source>
</evidence>
<sequence length="50" mass="5980">MALWNEQNMFRGLRVEIPKREHIVILVDNRAGDLARCDFTENTIFHRKPQ</sequence>
<protein>
    <submittedName>
        <fullName evidence="1">Uncharacterized protein</fullName>
    </submittedName>
</protein>
<keyword evidence="2" id="KW-1185">Reference proteome</keyword>
<gene>
    <name evidence="1" type="ORF">KDAU_12960</name>
</gene>
<evidence type="ECO:0000313" key="2">
    <source>
        <dbReference type="Proteomes" id="UP000287224"/>
    </source>
</evidence>
<comment type="caution">
    <text evidence="1">The sequence shown here is derived from an EMBL/GenBank/DDBJ whole genome shotgun (WGS) entry which is preliminary data.</text>
</comment>